<evidence type="ECO:0000259" key="2">
    <source>
        <dbReference type="Pfam" id="PF13719"/>
    </source>
</evidence>
<dbReference type="EMBL" id="PYGI01000004">
    <property type="protein sequence ID" value="PSL15523.1"/>
    <property type="molecule type" value="Genomic_DNA"/>
</dbReference>
<dbReference type="OrthoDB" id="5294582at2"/>
<sequence>MVITRCPDCHARFRVTDGQLMLAGGQVRCGACLSVFDAQAHALQPPSQPPATVAPAPAVTANATPANTIVEPPVEASTTPDSKAFIATEAIAPATPTAAPASPPLPFRAEPIALHSNAIKDSSPLATAGWLLLSLCATLMLAVQLLWFERAHLASRPELHSIYALLCEQVDCSLTRNTLNLIENQGLHVQPHPQYRDALSVSLLLENTAAFSQPWPALQLRFTDLKERLVAQRTFQPEEYLDTASIDPLRMPTGQPVQIALELASPGRRGVSYELKLVPARQTPAK</sequence>
<reference evidence="3 4" key="1">
    <citation type="submission" date="2018-03" db="EMBL/GenBank/DDBJ databases">
        <title>Genomic Encyclopedia of Archaeal and Bacterial Type Strains, Phase II (KMG-II): from individual species to whole genera.</title>
        <authorList>
            <person name="Goeker M."/>
        </authorList>
    </citation>
    <scope>NUCLEOTIDE SEQUENCE [LARGE SCALE GENOMIC DNA]</scope>
    <source>
        <strain evidence="3 4">DSM 17586</strain>
    </source>
</reference>
<dbReference type="Proteomes" id="UP000242133">
    <property type="component" value="Unassembled WGS sequence"/>
</dbReference>
<evidence type="ECO:0000256" key="1">
    <source>
        <dbReference type="SAM" id="Phobius"/>
    </source>
</evidence>
<keyword evidence="1" id="KW-1133">Transmembrane helix</keyword>
<keyword evidence="4" id="KW-1185">Reference proteome</keyword>
<evidence type="ECO:0000313" key="3">
    <source>
        <dbReference type="EMBL" id="PSL15523.1"/>
    </source>
</evidence>
<dbReference type="InterPro" id="IPR021834">
    <property type="entry name" value="DUF3426"/>
</dbReference>
<feature type="transmembrane region" description="Helical" evidence="1">
    <location>
        <begin position="128"/>
        <end position="148"/>
    </location>
</feature>
<dbReference type="InterPro" id="IPR011723">
    <property type="entry name" value="Znf/thioredoxin_put"/>
</dbReference>
<comment type="caution">
    <text evidence="3">The sequence shown here is derived from an EMBL/GenBank/DDBJ whole genome shotgun (WGS) entry which is preliminary data.</text>
</comment>
<keyword evidence="1" id="KW-0472">Membrane</keyword>
<dbReference type="Pfam" id="PF11906">
    <property type="entry name" value="DUF3426"/>
    <property type="match status" value="1"/>
</dbReference>
<name>A0A2P8F1C2_9GAMM</name>
<gene>
    <name evidence="3" type="ORF">CLV44_104134</name>
</gene>
<evidence type="ECO:0000313" key="4">
    <source>
        <dbReference type="Proteomes" id="UP000242133"/>
    </source>
</evidence>
<organism evidence="3 4">
    <name type="scientific">Marinobacterium halophilum</name>
    <dbReference type="NCBI Taxonomy" id="267374"/>
    <lineage>
        <taxon>Bacteria</taxon>
        <taxon>Pseudomonadati</taxon>
        <taxon>Pseudomonadota</taxon>
        <taxon>Gammaproteobacteria</taxon>
        <taxon>Oceanospirillales</taxon>
        <taxon>Oceanospirillaceae</taxon>
        <taxon>Marinobacterium</taxon>
    </lineage>
</organism>
<accession>A0A2P8F1C2</accession>
<feature type="domain" description="Zinc finger/thioredoxin putative" evidence="2">
    <location>
        <begin position="3"/>
        <end position="38"/>
    </location>
</feature>
<dbReference type="NCBIfam" id="TIGR02098">
    <property type="entry name" value="MJ0042_CXXC"/>
    <property type="match status" value="1"/>
</dbReference>
<keyword evidence="1" id="KW-0812">Transmembrane</keyword>
<dbReference type="RefSeq" id="WP_106590858.1">
    <property type="nucleotide sequence ID" value="NZ_PYGI01000004.1"/>
</dbReference>
<proteinExistence type="predicted"/>
<dbReference type="AlphaFoldDB" id="A0A2P8F1C2"/>
<protein>
    <submittedName>
        <fullName evidence="3">Putative Zn finger-like uncharacterized protein</fullName>
    </submittedName>
</protein>
<dbReference type="Pfam" id="PF13719">
    <property type="entry name" value="Zn_ribbon_5"/>
    <property type="match status" value="1"/>
</dbReference>